<dbReference type="AlphaFoldDB" id="A0A0S4LKV3"/>
<reference evidence="2" key="1">
    <citation type="submission" date="2015-10" db="EMBL/GenBank/DDBJ databases">
        <authorList>
            <person name="Luecker S."/>
            <person name="Luecker S."/>
        </authorList>
    </citation>
    <scope>NUCLEOTIDE SEQUENCE [LARGE SCALE GENOMIC DNA]</scope>
</reference>
<proteinExistence type="predicted"/>
<accession>A0A0S4LKV3</accession>
<evidence type="ECO:0000313" key="1">
    <source>
        <dbReference type="EMBL" id="CUS38225.1"/>
    </source>
</evidence>
<dbReference type="Proteomes" id="UP000198736">
    <property type="component" value="Unassembled WGS sequence"/>
</dbReference>
<keyword evidence="2" id="KW-1185">Reference proteome</keyword>
<sequence length="56" mass="6510">MTAGYETVQWMTHNYSVLIAEKSAVTLLHRRTRNRLRRSLQSLRYLLARATTTCIG</sequence>
<evidence type="ECO:0000313" key="2">
    <source>
        <dbReference type="Proteomes" id="UP000198736"/>
    </source>
</evidence>
<dbReference type="STRING" id="1742973.COMA2_40250"/>
<organism evidence="1 2">
    <name type="scientific">Candidatus Nitrospira nitrificans</name>
    <dbReference type="NCBI Taxonomy" id="1742973"/>
    <lineage>
        <taxon>Bacteria</taxon>
        <taxon>Pseudomonadati</taxon>
        <taxon>Nitrospirota</taxon>
        <taxon>Nitrospiria</taxon>
        <taxon>Nitrospirales</taxon>
        <taxon>Nitrospiraceae</taxon>
        <taxon>Nitrospira</taxon>
    </lineage>
</organism>
<evidence type="ECO:0008006" key="3">
    <source>
        <dbReference type="Google" id="ProtNLM"/>
    </source>
</evidence>
<name>A0A0S4LKV3_9BACT</name>
<protein>
    <recommendedName>
        <fullName evidence="3">Transposase</fullName>
    </recommendedName>
</protein>
<gene>
    <name evidence="1" type="ORF">COMA2_40250</name>
</gene>
<dbReference type="EMBL" id="CZPZ01000031">
    <property type="protein sequence ID" value="CUS38225.1"/>
    <property type="molecule type" value="Genomic_DNA"/>
</dbReference>